<proteinExistence type="predicted"/>
<evidence type="ECO:0000259" key="7">
    <source>
        <dbReference type="Pfam" id="PF01895"/>
    </source>
</evidence>
<feature type="domain" description="PhoU" evidence="7">
    <location>
        <begin position="448"/>
        <end position="531"/>
    </location>
</feature>
<dbReference type="EMBL" id="JWIT01000008">
    <property type="protein sequence ID" value="KJF72695.1"/>
    <property type="molecule type" value="Genomic_DNA"/>
</dbReference>
<keyword evidence="2" id="KW-1003">Cell membrane</keyword>
<evidence type="ECO:0000313" key="9">
    <source>
        <dbReference type="Proteomes" id="UP000032564"/>
    </source>
</evidence>
<keyword evidence="5 6" id="KW-0472">Membrane</keyword>
<dbReference type="SUPFAM" id="SSF109755">
    <property type="entry name" value="PhoU-like"/>
    <property type="match status" value="1"/>
</dbReference>
<feature type="transmembrane region" description="Helical" evidence="6">
    <location>
        <begin position="134"/>
        <end position="152"/>
    </location>
</feature>
<reference evidence="8 9" key="1">
    <citation type="submission" date="2014-12" db="EMBL/GenBank/DDBJ databases">
        <authorList>
            <person name="Kuzmanovic N."/>
            <person name="Pulawska J."/>
            <person name="Obradovic A."/>
        </authorList>
    </citation>
    <scope>NUCLEOTIDE SEQUENCE [LARGE SCALE GENOMIC DNA]</scope>
    <source>
        <strain evidence="8 9">KFB 330</strain>
    </source>
</reference>
<comment type="caution">
    <text evidence="8">The sequence shown here is derived from an EMBL/GenBank/DDBJ whole genome shotgun (WGS) entry which is preliminary data.</text>
</comment>
<feature type="transmembrane region" description="Helical" evidence="6">
    <location>
        <begin position="241"/>
        <end position="264"/>
    </location>
</feature>
<feature type="transmembrane region" description="Helical" evidence="6">
    <location>
        <begin position="49"/>
        <end position="72"/>
    </location>
</feature>
<dbReference type="PANTHER" id="PTHR10010">
    <property type="entry name" value="SOLUTE CARRIER FAMILY 34 SODIUM PHOSPHATE , MEMBER 2-RELATED"/>
    <property type="match status" value="1"/>
</dbReference>
<evidence type="ECO:0000313" key="8">
    <source>
        <dbReference type="EMBL" id="KJF72695.1"/>
    </source>
</evidence>
<dbReference type="InterPro" id="IPR003841">
    <property type="entry name" value="Na/Pi_transpt"/>
</dbReference>
<sequence>MESVVVSINLFGAVALLLFGLGQIKDGMSRAFGAKLRIGLAAGTRGGFRSFIAGLVATIALQSSTATALMVASFVEKDLIAPAMAQIVLLGANVGTATTAWIVALGLGWLSPMLILAGVILLRGKSMQRQGAGAALAGVGLMLLSLHLLSAATDPIRQSPALNLFISMLGNAWPVALIFSAVLAVLASSSLAIVVLILSLAASGGIETSLVIVLVLGANLGGAVPPVLATLKAPVAARRVALGNLIVRTTGCVAALPLAGYGAALLDMSPFSHTNLAVDAHLLFNLAVAVIAWPLSPLLLRMTTALLPEKEGAESSRSYLDTHDLGQPVAALAGASREVMLVGDLIERMLRQASDAMRDNDLSKLNDISTLEGRVDSIQHAIKVYVSKVGQDGQDGLCQKDQRRAMDIVEYAINLEHIGDIIEKGIRPEIAKKINLGLRFSDDGKSELERLFSITLDNIRMAQSVFATRNADLARRLVEVKEDVRRLEKQSSERHLQRLRDGRTDSIQTSSVHLDMLRDLKRINAHIAAVAHPILDESGLLIESRIKQAG</sequence>
<comment type="subcellular location">
    <subcellularLocation>
        <location evidence="1">Cell membrane</location>
        <topology evidence="1">Multi-pass membrane protein</topology>
    </subcellularLocation>
</comment>
<dbReference type="Pfam" id="PF02690">
    <property type="entry name" value="Na_Pi_cotrans"/>
    <property type="match status" value="1"/>
</dbReference>
<name>A0ABR5D6K9_9HYPH</name>
<dbReference type="PANTHER" id="PTHR10010:SF46">
    <property type="entry name" value="SODIUM-DEPENDENT PHOSPHATE TRANSPORT PROTEIN 2B"/>
    <property type="match status" value="1"/>
</dbReference>
<dbReference type="NCBIfam" id="NF037997">
    <property type="entry name" value="Na_Pi_symport"/>
    <property type="match status" value="1"/>
</dbReference>
<evidence type="ECO:0000256" key="1">
    <source>
        <dbReference type="ARBA" id="ARBA00004651"/>
    </source>
</evidence>
<feature type="transmembrane region" description="Helical" evidence="6">
    <location>
        <begin position="210"/>
        <end position="229"/>
    </location>
</feature>
<feature type="transmembrane region" description="Helical" evidence="6">
    <location>
        <begin position="172"/>
        <end position="198"/>
    </location>
</feature>
<keyword evidence="4 6" id="KW-1133">Transmembrane helix</keyword>
<evidence type="ECO:0000256" key="3">
    <source>
        <dbReference type="ARBA" id="ARBA00022692"/>
    </source>
</evidence>
<keyword evidence="3 6" id="KW-0812">Transmembrane</keyword>
<dbReference type="NCBIfam" id="TIGR01013">
    <property type="entry name" value="2a58"/>
    <property type="match status" value="1"/>
</dbReference>
<feature type="transmembrane region" description="Helical" evidence="6">
    <location>
        <begin position="276"/>
        <end position="295"/>
    </location>
</feature>
<evidence type="ECO:0000256" key="6">
    <source>
        <dbReference type="SAM" id="Phobius"/>
    </source>
</evidence>
<feature type="domain" description="PhoU" evidence="7">
    <location>
        <begin position="342"/>
        <end position="424"/>
    </location>
</feature>
<dbReference type="InterPro" id="IPR026022">
    <property type="entry name" value="PhoU_dom"/>
</dbReference>
<keyword evidence="9" id="KW-1185">Reference proteome</keyword>
<dbReference type="InterPro" id="IPR038078">
    <property type="entry name" value="PhoU-like_sf"/>
</dbReference>
<evidence type="ECO:0000256" key="4">
    <source>
        <dbReference type="ARBA" id="ARBA00022989"/>
    </source>
</evidence>
<gene>
    <name evidence="8" type="ORF">RP75_14050</name>
</gene>
<evidence type="ECO:0000256" key="5">
    <source>
        <dbReference type="ARBA" id="ARBA00023136"/>
    </source>
</evidence>
<evidence type="ECO:0000256" key="2">
    <source>
        <dbReference type="ARBA" id="ARBA00022475"/>
    </source>
</evidence>
<dbReference type="RefSeq" id="WP_045019416.1">
    <property type="nucleotide sequence ID" value="NZ_CP166105.1"/>
</dbReference>
<protein>
    <submittedName>
        <fullName evidence="8">Sodium:phosphate symporter</fullName>
    </submittedName>
</protein>
<dbReference type="Pfam" id="PF01895">
    <property type="entry name" value="PhoU"/>
    <property type="match status" value="2"/>
</dbReference>
<organism evidence="8 9">
    <name type="scientific">Agrobacterium arsenijevicii</name>
    <dbReference type="NCBI Taxonomy" id="1585697"/>
    <lineage>
        <taxon>Bacteria</taxon>
        <taxon>Pseudomonadati</taxon>
        <taxon>Pseudomonadota</taxon>
        <taxon>Alphaproteobacteria</taxon>
        <taxon>Hyphomicrobiales</taxon>
        <taxon>Rhizobiaceae</taxon>
        <taxon>Rhizobium/Agrobacterium group</taxon>
        <taxon>Agrobacterium</taxon>
    </lineage>
</organism>
<dbReference type="Proteomes" id="UP000032564">
    <property type="component" value="Unassembled WGS sequence"/>
</dbReference>
<dbReference type="Gene3D" id="1.20.58.220">
    <property type="entry name" value="Phosphate transport system protein phou homolog 2, domain 2"/>
    <property type="match status" value="1"/>
</dbReference>
<accession>A0ABR5D6K9</accession>